<dbReference type="GO" id="GO:0005524">
    <property type="term" value="F:ATP binding"/>
    <property type="evidence" value="ECO:0007669"/>
    <property type="project" value="UniProtKB-KW"/>
</dbReference>
<dbReference type="Pfam" id="PF13191">
    <property type="entry name" value="AAA_16"/>
    <property type="match status" value="1"/>
</dbReference>
<dbReference type="GO" id="GO:0003677">
    <property type="term" value="F:DNA binding"/>
    <property type="evidence" value="ECO:0007669"/>
    <property type="project" value="InterPro"/>
</dbReference>
<dbReference type="Pfam" id="PF13181">
    <property type="entry name" value="TPR_8"/>
    <property type="match status" value="1"/>
</dbReference>
<dbReference type="GO" id="GO:0006355">
    <property type="term" value="P:regulation of DNA-templated transcription"/>
    <property type="evidence" value="ECO:0007669"/>
    <property type="project" value="InterPro"/>
</dbReference>
<keyword evidence="3" id="KW-0802">TPR repeat</keyword>
<evidence type="ECO:0000259" key="4">
    <source>
        <dbReference type="SMART" id="SM01043"/>
    </source>
</evidence>
<dbReference type="PANTHER" id="PTHR16305">
    <property type="entry name" value="TESTICULAR SOLUBLE ADENYLYL CYCLASE"/>
    <property type="match status" value="1"/>
</dbReference>
<feature type="repeat" description="TPR" evidence="3">
    <location>
        <begin position="681"/>
        <end position="714"/>
    </location>
</feature>
<dbReference type="OrthoDB" id="5509004at2"/>
<keyword evidence="2" id="KW-0067">ATP-binding</keyword>
<dbReference type="GO" id="GO:0005737">
    <property type="term" value="C:cytoplasm"/>
    <property type="evidence" value="ECO:0007669"/>
    <property type="project" value="TreeGrafter"/>
</dbReference>
<evidence type="ECO:0000313" key="5">
    <source>
        <dbReference type="EMBL" id="OAN42142.1"/>
    </source>
</evidence>
<dbReference type="PROSITE" id="PS50005">
    <property type="entry name" value="TPR"/>
    <property type="match status" value="2"/>
</dbReference>
<dbReference type="RefSeq" id="WP_066790514.1">
    <property type="nucleotide sequence ID" value="NZ_LWQS01000084.1"/>
</dbReference>
<protein>
    <submittedName>
        <fullName evidence="5">Transcriptional regulator</fullName>
    </submittedName>
</protein>
<dbReference type="InterPro" id="IPR019734">
    <property type="entry name" value="TPR_rpt"/>
</dbReference>
<dbReference type="InterPro" id="IPR027417">
    <property type="entry name" value="P-loop_NTPase"/>
</dbReference>
<feature type="repeat" description="TPR" evidence="3">
    <location>
        <begin position="148"/>
        <end position="181"/>
    </location>
</feature>
<evidence type="ECO:0000256" key="3">
    <source>
        <dbReference type="PROSITE-ProRule" id="PRU00339"/>
    </source>
</evidence>
<dbReference type="Gene3D" id="1.10.10.10">
    <property type="entry name" value="Winged helix-like DNA-binding domain superfamily/Winged helix DNA-binding domain"/>
    <property type="match status" value="1"/>
</dbReference>
<reference evidence="5 6" key="1">
    <citation type="submission" date="2016-04" db="EMBL/GenBank/DDBJ databases">
        <title>Chloroflexus islandicus sp. nov., a thermophilic filamentous anoxygenic phototrophic bacterium from geyser Strokkur (Iceland).</title>
        <authorList>
            <person name="Gaisin V.A."/>
            <person name="Kalashnikov A.M."/>
            <person name="Sukhacheva M.V."/>
            <person name="Grouzdev D.S."/>
            <person name="Ivanov T.M."/>
            <person name="Kuznetsov B."/>
            <person name="Gorlenko V.M."/>
        </authorList>
    </citation>
    <scope>NUCLEOTIDE SEQUENCE [LARGE SCALE GENOMIC DNA]</scope>
    <source>
        <strain evidence="6">isl-2</strain>
    </source>
</reference>
<evidence type="ECO:0000313" key="6">
    <source>
        <dbReference type="Proteomes" id="UP000078287"/>
    </source>
</evidence>
<dbReference type="AlphaFoldDB" id="A0A178M2M7"/>
<dbReference type="SUPFAM" id="SSF52540">
    <property type="entry name" value="P-loop containing nucleoside triphosphate hydrolases"/>
    <property type="match status" value="1"/>
</dbReference>
<dbReference type="SUPFAM" id="SSF46894">
    <property type="entry name" value="C-terminal effector domain of the bipartite response regulators"/>
    <property type="match status" value="1"/>
</dbReference>
<sequence>MIVVQLFGVPRVLRNNQPVTLPRRRNRALLFYLAAHAQPVRREQVLALFWPDHERGAAQQLLRSALYTIRRAVGDALIADDEQLALAATVDLRALHAVMADSQASAAALAAVLPSDPAELLAGFELLDCEPFQFWLEGSRAQARSLVGRGWLRLARLYEQDGDLVNALRALDAALAIDPLQEDVQRDAMRLAYLSGDRVGAIRRFERLRDLLDHELGVPPMRETQALYDAIITDTLAVSPAPRFRPPVANGLLPFTGREAELARLRAEARPGRLLLIEGVPGIGKTRLAEEFLAWRGGVALSGVARELEQNVPYHPISAALAMLAARPEWPTLRAQVRLAPIWWSELGRLLPDLAPPPAEPPDEARLWEAITRLLVEIARQIPLSLLIDDLQWADASTLGWLGYLLRRSAEADLVVVATARLPEPRSPLAGLIRALVREERLIRLAIDRLPPEATLAIARRLSPTFAHPLAGWLEQSAEGNPYIIAELVRHARTAGWLTADGMVDLSALSAQPVVPQTVYHLIESRLSRLSDPARRFLDAAVVVGRDFDFAVAAKAAALSEEAALDALDELLAARLVLPCADGRFCFDHSLTMEVASRDVGELRYRMLHRRVGEALETVYRDRLDDLAGQIAFHFAAGGWLERAATYALRAAERAAALAAWPEAAEFYAQALAGAPAMQRSAILLKLGEARLQSGSAALAAEAFRDAIATAPSAHEALVARLALARALIPQGRYADVIALVSRLDPTAPPNEQATALFLWGTALSLEGADLYGAAERLTAAEQVLQSCPVADQAALAQVNFELGNIAAQQGDLDAAIARYEAAQRIADQTGDEASTWRVLARNNQAYHRLLRGEVAAAGAIITAALALAEERGLLALQPYLLSTAGEVALAQDDLATAQAYFQQGLGLANQLGIPERVAGLTANLGLVAARRGETTCAVHYLSTALAQADTLGARHLAAQIRVWLAPLLPVAEARAVLAEAQALAESGGRQRLLAAIAEARAVVAEREAALYVA</sequence>
<dbReference type="SMART" id="SM00028">
    <property type="entry name" value="TPR"/>
    <property type="match status" value="5"/>
</dbReference>
<accession>A0A178M2M7</accession>
<evidence type="ECO:0000256" key="2">
    <source>
        <dbReference type="ARBA" id="ARBA00022840"/>
    </source>
</evidence>
<organism evidence="5 6">
    <name type="scientific">Chloroflexus islandicus</name>
    <dbReference type="NCBI Taxonomy" id="1707952"/>
    <lineage>
        <taxon>Bacteria</taxon>
        <taxon>Bacillati</taxon>
        <taxon>Chloroflexota</taxon>
        <taxon>Chloroflexia</taxon>
        <taxon>Chloroflexales</taxon>
        <taxon>Chloroflexineae</taxon>
        <taxon>Chloroflexaceae</taxon>
        <taxon>Chloroflexus</taxon>
    </lineage>
</organism>
<feature type="domain" description="Bacterial transcriptional activator" evidence="4">
    <location>
        <begin position="90"/>
        <end position="232"/>
    </location>
</feature>
<dbReference type="InterPro" id="IPR016032">
    <property type="entry name" value="Sig_transdc_resp-reg_C-effctor"/>
</dbReference>
<dbReference type="Gene3D" id="3.40.50.300">
    <property type="entry name" value="P-loop containing nucleotide triphosphate hydrolases"/>
    <property type="match status" value="1"/>
</dbReference>
<dbReference type="EMBL" id="LWQS01000084">
    <property type="protein sequence ID" value="OAN42142.1"/>
    <property type="molecule type" value="Genomic_DNA"/>
</dbReference>
<keyword evidence="6" id="KW-1185">Reference proteome</keyword>
<gene>
    <name evidence="5" type="ORF">A6A03_18725</name>
</gene>
<dbReference type="SMART" id="SM01043">
    <property type="entry name" value="BTAD"/>
    <property type="match status" value="1"/>
</dbReference>
<dbReference type="InterPro" id="IPR005158">
    <property type="entry name" value="BTAD"/>
</dbReference>
<keyword evidence="1" id="KW-0547">Nucleotide-binding</keyword>
<dbReference type="Proteomes" id="UP000078287">
    <property type="component" value="Unassembled WGS sequence"/>
</dbReference>
<dbReference type="PANTHER" id="PTHR16305:SF35">
    <property type="entry name" value="TRANSCRIPTIONAL ACTIVATOR DOMAIN"/>
    <property type="match status" value="1"/>
</dbReference>
<evidence type="ECO:0000256" key="1">
    <source>
        <dbReference type="ARBA" id="ARBA00022741"/>
    </source>
</evidence>
<dbReference type="GO" id="GO:0004016">
    <property type="term" value="F:adenylate cyclase activity"/>
    <property type="evidence" value="ECO:0007669"/>
    <property type="project" value="TreeGrafter"/>
</dbReference>
<dbReference type="STRING" id="1707952.A6A03_18725"/>
<name>A0A178M2M7_9CHLR</name>
<dbReference type="InterPro" id="IPR011990">
    <property type="entry name" value="TPR-like_helical_dom_sf"/>
</dbReference>
<dbReference type="InterPro" id="IPR041664">
    <property type="entry name" value="AAA_16"/>
</dbReference>
<proteinExistence type="predicted"/>
<dbReference type="InterPro" id="IPR036388">
    <property type="entry name" value="WH-like_DNA-bd_sf"/>
</dbReference>
<comment type="caution">
    <text evidence="5">The sequence shown here is derived from an EMBL/GenBank/DDBJ whole genome shotgun (WGS) entry which is preliminary data.</text>
</comment>
<dbReference type="Gene3D" id="1.25.40.10">
    <property type="entry name" value="Tetratricopeptide repeat domain"/>
    <property type="match status" value="3"/>
</dbReference>
<dbReference type="SUPFAM" id="SSF48452">
    <property type="entry name" value="TPR-like"/>
    <property type="match status" value="3"/>
</dbReference>
<dbReference type="Pfam" id="PF03704">
    <property type="entry name" value="BTAD"/>
    <property type="match status" value="1"/>
</dbReference>